<dbReference type="GO" id="GO:0050830">
    <property type="term" value="P:defense response to Gram-positive bacterium"/>
    <property type="evidence" value="ECO:0007669"/>
    <property type="project" value="TreeGrafter"/>
</dbReference>
<comment type="similarity">
    <text evidence="2">Belongs to the glycosyl hydrolase 23 family.</text>
</comment>
<dbReference type="PANTHER" id="PTHR31698:SF8">
    <property type="entry name" value="LYSOZYME G-RELATED"/>
    <property type="match status" value="1"/>
</dbReference>
<organism evidence="11 12">
    <name type="scientific">Anabarilius grahami</name>
    <name type="common">Kanglang fish</name>
    <name type="synonym">Barilius grahami</name>
    <dbReference type="NCBI Taxonomy" id="495550"/>
    <lineage>
        <taxon>Eukaryota</taxon>
        <taxon>Metazoa</taxon>
        <taxon>Chordata</taxon>
        <taxon>Craniata</taxon>
        <taxon>Vertebrata</taxon>
        <taxon>Euteleostomi</taxon>
        <taxon>Actinopterygii</taxon>
        <taxon>Neopterygii</taxon>
        <taxon>Teleostei</taxon>
        <taxon>Ostariophysi</taxon>
        <taxon>Cypriniformes</taxon>
        <taxon>Xenocyprididae</taxon>
        <taxon>Xenocypridinae</taxon>
        <taxon>Xenocypridinae incertae sedis</taxon>
        <taxon>Anabarilius</taxon>
    </lineage>
</organism>
<reference evidence="11 12" key="1">
    <citation type="submission" date="2018-10" db="EMBL/GenBank/DDBJ databases">
        <title>Genome assembly for a Yunnan-Guizhou Plateau 3E fish, Anabarilius grahami (Regan), and its evolutionary and genetic applications.</title>
        <authorList>
            <person name="Jiang W."/>
        </authorList>
    </citation>
    <scope>NUCLEOTIDE SEQUENCE [LARGE SCALE GENOMIC DNA]</scope>
    <source>
        <strain evidence="11">AG-KIZ</strain>
        <tissue evidence="11">Muscle</tissue>
    </source>
</reference>
<dbReference type="SUPFAM" id="SSF53955">
    <property type="entry name" value="Lysozyme-like"/>
    <property type="match status" value="2"/>
</dbReference>
<dbReference type="EC" id="3.2.1.17" evidence="3"/>
<proteinExistence type="inferred from homology"/>
<keyword evidence="7" id="KW-0378">Hydrolase</keyword>
<dbReference type="FunFam" id="1.10.530.10:FF:000026">
    <property type="entry name" value="Lysozyme g"/>
    <property type="match status" value="2"/>
</dbReference>
<evidence type="ECO:0000313" key="11">
    <source>
        <dbReference type="EMBL" id="ROL47202.1"/>
    </source>
</evidence>
<evidence type="ECO:0000256" key="9">
    <source>
        <dbReference type="ARBA" id="ARBA00031262"/>
    </source>
</evidence>
<dbReference type="Proteomes" id="UP000281406">
    <property type="component" value="Unassembled WGS sequence"/>
</dbReference>
<evidence type="ECO:0000256" key="1">
    <source>
        <dbReference type="ARBA" id="ARBA00000632"/>
    </source>
</evidence>
<evidence type="ECO:0000256" key="2">
    <source>
        <dbReference type="ARBA" id="ARBA00008902"/>
    </source>
</evidence>
<dbReference type="AlphaFoldDB" id="A0A3N0YLR1"/>
<comment type="caution">
    <text evidence="11">The sequence shown here is derived from an EMBL/GenBank/DDBJ whole genome shotgun (WGS) entry which is preliminary data.</text>
</comment>
<evidence type="ECO:0000256" key="5">
    <source>
        <dbReference type="ARBA" id="ARBA00022529"/>
    </source>
</evidence>
<dbReference type="Pfam" id="PF01464">
    <property type="entry name" value="SLT"/>
    <property type="match status" value="1"/>
</dbReference>
<evidence type="ECO:0000256" key="8">
    <source>
        <dbReference type="ARBA" id="ARBA00023295"/>
    </source>
</evidence>
<keyword evidence="6" id="KW-0081">Bacteriolytic enzyme</keyword>
<evidence type="ECO:0000259" key="10">
    <source>
        <dbReference type="Pfam" id="PF01464"/>
    </source>
</evidence>
<dbReference type="InterPro" id="IPR002152">
    <property type="entry name" value="Glyco_hydro_23"/>
</dbReference>
<feature type="domain" description="Transglycosylase SLT" evidence="10">
    <location>
        <begin position="16"/>
        <end position="122"/>
    </location>
</feature>
<evidence type="ECO:0000256" key="7">
    <source>
        <dbReference type="ARBA" id="ARBA00022801"/>
    </source>
</evidence>
<dbReference type="CDD" id="cd01021">
    <property type="entry name" value="GEWL"/>
    <property type="match status" value="2"/>
</dbReference>
<evidence type="ECO:0000313" key="12">
    <source>
        <dbReference type="Proteomes" id="UP000281406"/>
    </source>
</evidence>
<dbReference type="InterPro" id="IPR023346">
    <property type="entry name" value="Lysozyme-like_dom_sf"/>
</dbReference>
<evidence type="ECO:0000256" key="6">
    <source>
        <dbReference type="ARBA" id="ARBA00022638"/>
    </source>
</evidence>
<dbReference type="PANTHER" id="PTHR31698">
    <property type="entry name" value="LYSOZYME G FAMILY MEMBER"/>
    <property type="match status" value="1"/>
</dbReference>
<sequence length="331" mass="36597">MAQHDLAQMEKYKGIIIKVGRAKQMDPAVIAAIISRESRAGTGLIDGWGDHGNAFGLMQVDKRYHTPEGAWDSEQHVTQGTKILIDSIKEIKANFPQWTQEQCFKGGISAYNAGVNNVRTYEHMDVGTTGGDYSNDVVARAQWYKSKANIYGDIMKIDTTGASEKTAKQDKLTIKGVEASKKLAEHDLARMEKYKSIIIKVGKAKKIEPAVIAAIISRESRAGAALKDGWGDRGNGFGLMQVDKRYHTLVGAWDSEQHITQGTEILIGSIKEIKAKFPKWTQEQCFKGGISAYNAGVKNVRTYEHMDVGTTGDDYANDVVARAQWYKSKGY</sequence>
<keyword evidence="8" id="KW-0326">Glycosidase</keyword>
<accession>A0A3N0YLR1</accession>
<evidence type="ECO:0000256" key="4">
    <source>
        <dbReference type="ARBA" id="ARBA00016485"/>
    </source>
</evidence>
<name>A0A3N0YLR1_ANAGA</name>
<dbReference type="Gene3D" id="1.10.530.10">
    <property type="match status" value="2"/>
</dbReference>
<dbReference type="GO" id="GO:0009253">
    <property type="term" value="P:peptidoglycan catabolic process"/>
    <property type="evidence" value="ECO:0007669"/>
    <property type="project" value="InterPro"/>
</dbReference>
<dbReference type="GO" id="GO:0003796">
    <property type="term" value="F:lysozyme activity"/>
    <property type="evidence" value="ECO:0007669"/>
    <property type="project" value="UniProtKB-EC"/>
</dbReference>
<dbReference type="GO" id="GO:0005576">
    <property type="term" value="C:extracellular region"/>
    <property type="evidence" value="ECO:0007669"/>
    <property type="project" value="TreeGrafter"/>
</dbReference>
<dbReference type="EMBL" id="RJVU01036043">
    <property type="protein sequence ID" value="ROL47202.1"/>
    <property type="molecule type" value="Genomic_DNA"/>
</dbReference>
<dbReference type="GO" id="GO:0031640">
    <property type="term" value="P:killing of cells of another organism"/>
    <property type="evidence" value="ECO:0007669"/>
    <property type="project" value="UniProtKB-KW"/>
</dbReference>
<dbReference type="PRINTS" id="PR00749">
    <property type="entry name" value="LYSOZYMEG"/>
</dbReference>
<keyword evidence="12" id="KW-1185">Reference proteome</keyword>
<gene>
    <name evidence="11" type="ORF">DPX16_19000</name>
</gene>
<dbReference type="InterPro" id="IPR008258">
    <property type="entry name" value="Transglycosylase_SLT_dom_1"/>
</dbReference>
<dbReference type="OrthoDB" id="10021790at2759"/>
<keyword evidence="5" id="KW-0929">Antimicrobial</keyword>
<evidence type="ECO:0000256" key="3">
    <source>
        <dbReference type="ARBA" id="ARBA00012732"/>
    </source>
</evidence>
<protein>
    <recommendedName>
        <fullName evidence="4">Lysozyme g</fullName>
        <ecNumber evidence="3">3.2.1.17</ecNumber>
    </recommendedName>
    <alternativeName>
        <fullName evidence="9">1,4-beta-N-acetylmuramidase</fullName>
    </alternativeName>
</protein>
<comment type="catalytic activity">
    <reaction evidence="1">
        <text>Hydrolysis of (1-&gt;4)-beta-linkages between N-acetylmuramic acid and N-acetyl-D-glucosamine residues in a peptidoglycan and between N-acetyl-D-glucosamine residues in chitodextrins.</text>
        <dbReference type="EC" id="3.2.1.17"/>
    </reaction>
</comment>